<reference evidence="3" key="1">
    <citation type="journal article" date="2017" name="Cell">
        <title>Insights into land plant evolution garnered from the Marchantia polymorpha genome.</title>
        <authorList>
            <person name="Bowman J.L."/>
            <person name="Kohchi T."/>
            <person name="Yamato K.T."/>
            <person name="Jenkins J."/>
            <person name="Shu S."/>
            <person name="Ishizaki K."/>
            <person name="Yamaoka S."/>
            <person name="Nishihama R."/>
            <person name="Nakamura Y."/>
            <person name="Berger F."/>
            <person name="Adam C."/>
            <person name="Aki S.S."/>
            <person name="Althoff F."/>
            <person name="Araki T."/>
            <person name="Arteaga-Vazquez M.A."/>
            <person name="Balasubrmanian S."/>
            <person name="Barry K."/>
            <person name="Bauer D."/>
            <person name="Boehm C.R."/>
            <person name="Briginshaw L."/>
            <person name="Caballero-Perez J."/>
            <person name="Catarino B."/>
            <person name="Chen F."/>
            <person name="Chiyoda S."/>
            <person name="Chovatia M."/>
            <person name="Davies K.M."/>
            <person name="Delmans M."/>
            <person name="Demura T."/>
            <person name="Dierschke T."/>
            <person name="Dolan L."/>
            <person name="Dorantes-Acosta A.E."/>
            <person name="Eklund D.M."/>
            <person name="Florent S.N."/>
            <person name="Flores-Sandoval E."/>
            <person name="Fujiyama A."/>
            <person name="Fukuzawa H."/>
            <person name="Galik B."/>
            <person name="Grimanelli D."/>
            <person name="Grimwood J."/>
            <person name="Grossniklaus U."/>
            <person name="Hamada T."/>
            <person name="Haseloff J."/>
            <person name="Hetherington A.J."/>
            <person name="Higo A."/>
            <person name="Hirakawa Y."/>
            <person name="Hundley H.N."/>
            <person name="Ikeda Y."/>
            <person name="Inoue K."/>
            <person name="Inoue S.I."/>
            <person name="Ishida S."/>
            <person name="Jia Q."/>
            <person name="Kakita M."/>
            <person name="Kanazawa T."/>
            <person name="Kawai Y."/>
            <person name="Kawashima T."/>
            <person name="Kennedy M."/>
            <person name="Kinose K."/>
            <person name="Kinoshita T."/>
            <person name="Kohara Y."/>
            <person name="Koide E."/>
            <person name="Komatsu K."/>
            <person name="Kopischke S."/>
            <person name="Kubo M."/>
            <person name="Kyozuka J."/>
            <person name="Lagercrantz U."/>
            <person name="Lin S.S."/>
            <person name="Lindquist E."/>
            <person name="Lipzen A.M."/>
            <person name="Lu C.W."/>
            <person name="De Luna E."/>
            <person name="Martienssen R.A."/>
            <person name="Minamino N."/>
            <person name="Mizutani M."/>
            <person name="Mizutani M."/>
            <person name="Mochizuki N."/>
            <person name="Monte I."/>
            <person name="Mosher R."/>
            <person name="Nagasaki H."/>
            <person name="Nakagami H."/>
            <person name="Naramoto S."/>
            <person name="Nishitani K."/>
            <person name="Ohtani M."/>
            <person name="Okamoto T."/>
            <person name="Okumura M."/>
            <person name="Phillips J."/>
            <person name="Pollak B."/>
            <person name="Reinders A."/>
            <person name="Rovekamp M."/>
            <person name="Sano R."/>
            <person name="Sawa S."/>
            <person name="Schmid M.W."/>
            <person name="Shirakawa M."/>
            <person name="Solano R."/>
            <person name="Spunde A."/>
            <person name="Suetsugu N."/>
            <person name="Sugano S."/>
            <person name="Sugiyama A."/>
            <person name="Sun R."/>
            <person name="Suzuki Y."/>
            <person name="Takenaka M."/>
            <person name="Takezawa D."/>
            <person name="Tomogane H."/>
            <person name="Tsuzuki M."/>
            <person name="Ueda T."/>
            <person name="Umeda M."/>
            <person name="Ward J.M."/>
            <person name="Watanabe Y."/>
            <person name="Yazaki K."/>
            <person name="Yokoyama R."/>
            <person name="Yoshitake Y."/>
            <person name="Yotsui I."/>
            <person name="Zachgo S."/>
            <person name="Schmutz J."/>
        </authorList>
    </citation>
    <scope>NUCLEOTIDE SEQUENCE [LARGE SCALE GENOMIC DNA]</scope>
    <source>
        <strain evidence="3">Tak-1</strain>
    </source>
</reference>
<feature type="region of interest" description="Disordered" evidence="1">
    <location>
        <begin position="284"/>
        <end position="316"/>
    </location>
</feature>
<dbReference type="Proteomes" id="UP000244005">
    <property type="component" value="Unassembled WGS sequence"/>
</dbReference>
<feature type="compositionally biased region" description="Basic and acidic residues" evidence="1">
    <location>
        <begin position="191"/>
        <end position="220"/>
    </location>
</feature>
<dbReference type="EMBL" id="KZ772731">
    <property type="protein sequence ID" value="PTQ37096.1"/>
    <property type="molecule type" value="Genomic_DNA"/>
</dbReference>
<protein>
    <submittedName>
        <fullName evidence="2">Uncharacterized protein</fullName>
    </submittedName>
</protein>
<feature type="compositionally biased region" description="Basic and acidic residues" evidence="1">
    <location>
        <begin position="50"/>
        <end position="69"/>
    </location>
</feature>
<sequence length="316" mass="34949">MKVGLMRHGAPELCARPKTNAHGVLRDAKPRIKKKKKPSGSGPRTNRIVRSFDTRRTKEPRSMHADLKCKKARSRPRPSSKTQHSERERGRGLLQTKTTTTEERSARGRDTYRVYRGWKTEKRCKRTLESSAGGRLAGWLAARGERDPCTRKKLDETRGRRRGGGGGRGGGGERGRQTDRREQSAQRQSSGRREGARAKEAREVEANERCPHYSHPREDDTATADSIAAKTGCWLLAVLAPNMDAKRGSDRLTVAPLSVCPPFPFLPSSSLPPSVLQSFLLRCPNPNPSPSPNPQPRNPSFPFSRGSAGPLPLALV</sequence>
<feature type="compositionally biased region" description="Basic and acidic residues" evidence="1">
    <location>
        <begin position="148"/>
        <end position="158"/>
    </location>
</feature>
<feature type="compositionally biased region" description="Pro residues" evidence="1">
    <location>
        <begin position="285"/>
        <end position="299"/>
    </location>
</feature>
<dbReference type="AlphaFoldDB" id="A0A2R6WT99"/>
<dbReference type="OMA" id="ANERCPH"/>
<feature type="compositionally biased region" description="Basic and acidic residues" evidence="1">
    <location>
        <begin position="171"/>
        <end position="184"/>
    </location>
</feature>
<evidence type="ECO:0000313" key="3">
    <source>
        <dbReference type="Proteomes" id="UP000244005"/>
    </source>
</evidence>
<organism evidence="2 3">
    <name type="scientific">Marchantia polymorpha</name>
    <name type="common">Common liverwort</name>
    <name type="synonym">Marchantia aquatica</name>
    <dbReference type="NCBI Taxonomy" id="3197"/>
    <lineage>
        <taxon>Eukaryota</taxon>
        <taxon>Viridiplantae</taxon>
        <taxon>Streptophyta</taxon>
        <taxon>Embryophyta</taxon>
        <taxon>Marchantiophyta</taxon>
        <taxon>Marchantiopsida</taxon>
        <taxon>Marchantiidae</taxon>
        <taxon>Marchantiales</taxon>
        <taxon>Marchantiaceae</taxon>
        <taxon>Marchantia</taxon>
    </lineage>
</organism>
<keyword evidence="3" id="KW-1185">Reference proteome</keyword>
<feature type="compositionally biased region" description="Basic and acidic residues" evidence="1">
    <location>
        <begin position="100"/>
        <end position="114"/>
    </location>
</feature>
<feature type="region of interest" description="Disordered" evidence="1">
    <location>
        <begin position="148"/>
        <end position="223"/>
    </location>
</feature>
<proteinExistence type="predicted"/>
<evidence type="ECO:0000313" key="2">
    <source>
        <dbReference type="EMBL" id="PTQ37096.1"/>
    </source>
</evidence>
<feature type="region of interest" description="Disordered" evidence="1">
    <location>
        <begin position="1"/>
        <end position="114"/>
    </location>
</feature>
<accession>A0A2R6WT99</accession>
<name>A0A2R6WT99_MARPO</name>
<gene>
    <name evidence="2" type="ORF">MARPO_0059s0044</name>
</gene>
<evidence type="ECO:0000256" key="1">
    <source>
        <dbReference type="SAM" id="MobiDB-lite"/>
    </source>
</evidence>